<evidence type="ECO:0000256" key="10">
    <source>
        <dbReference type="ARBA" id="ARBA00022989"/>
    </source>
</evidence>
<dbReference type="InterPro" id="IPR001750">
    <property type="entry name" value="ND/Mrp_TM"/>
</dbReference>
<comment type="subcellular location">
    <subcellularLocation>
        <location evidence="1 16">Mitochondrion membrane</location>
        <topology evidence="1 16">Multi-pass membrane protein</topology>
    </subcellularLocation>
</comment>
<feature type="transmembrane region" description="Helical" evidence="16">
    <location>
        <begin position="186"/>
        <end position="210"/>
    </location>
</feature>
<dbReference type="RefSeq" id="YP_004123382.1">
    <property type="nucleotide sequence ID" value="NC_014869.1"/>
</dbReference>
<evidence type="ECO:0000256" key="8">
    <source>
        <dbReference type="ARBA" id="ARBA00022967"/>
    </source>
</evidence>
<dbReference type="Pfam" id="PF01059">
    <property type="entry name" value="Oxidored_q5_N"/>
    <property type="match status" value="1"/>
</dbReference>
<evidence type="ECO:0000259" key="18">
    <source>
        <dbReference type="Pfam" id="PF01059"/>
    </source>
</evidence>
<evidence type="ECO:0000256" key="14">
    <source>
        <dbReference type="ARBA" id="ARBA00023136"/>
    </source>
</evidence>
<keyword evidence="11 16" id="KW-0520">NAD</keyword>
<dbReference type="GO" id="GO:0015990">
    <property type="term" value="P:electron transport coupled proton transport"/>
    <property type="evidence" value="ECO:0007669"/>
    <property type="project" value="TreeGrafter"/>
</dbReference>
<dbReference type="GO" id="GO:0008137">
    <property type="term" value="F:NADH dehydrogenase (ubiquinone) activity"/>
    <property type="evidence" value="ECO:0007669"/>
    <property type="project" value="UniProtKB-UniRule"/>
</dbReference>
<geneLocation type="mitochondrion" evidence="19"/>
<keyword evidence="5 16" id="KW-0813">Transport</keyword>
<keyword evidence="9 16" id="KW-0249">Electron transport</keyword>
<keyword evidence="12 16" id="KW-0830">Ubiquinone</keyword>
<feature type="transmembrane region" description="Helical" evidence="16">
    <location>
        <begin position="113"/>
        <end position="135"/>
    </location>
</feature>
<sequence>MLTLIFSLFSLFLLKPFFRNIFWHLVGLIFFLSSFLYSFSFYSYFFSLSFLNGFFCFDSLSYWMILLSLWLGGLMIMASYKIFFSDLDSTIFLFLIFFLIFSLILSFSVTNAFFFYLFFEVSLLPTMMLILGWGYQPERLQAGMYMMMYTIVASLPLLIGLFIIFFDNGSFSFFFSWNLNFSSYYSFIFCIILIFAFLVKLPIYFFHLWLPKAHVEAPVSGSMILAGVLLKLGGYGLMRIMSKMFYYFSFFSDFFISLSIWGGVITGFICLRQVDMKSLIAYSSVGHMGLLVVGVFSGTSVGWLGSFIMMVSHGLCSPALFALANVNYELTHSRGLLMNKGLMNVCTFLAVWWFLFCSFNMAAPPSLNLVSELMLIMSGLFSCWIYSFCLGMMSFLAGAYSLYLYTMIQHGKILFMYCSFLNCSSRIYYLFFLHFFPMIFFVMKLNVFVIYMNS</sequence>
<evidence type="ECO:0000256" key="1">
    <source>
        <dbReference type="ARBA" id="ARBA00004225"/>
    </source>
</evidence>
<keyword evidence="8" id="KW-1278">Translocase</keyword>
<dbReference type="PANTHER" id="PTHR43507">
    <property type="entry name" value="NADH-UBIQUINONE OXIDOREDUCTASE CHAIN 4"/>
    <property type="match status" value="1"/>
</dbReference>
<dbReference type="InterPro" id="IPR003918">
    <property type="entry name" value="NADH_UbQ_OxRdtase"/>
</dbReference>
<feature type="transmembrane region" description="Helical" evidence="16">
    <location>
        <begin position="427"/>
        <end position="451"/>
    </location>
</feature>
<feature type="transmembrane region" description="Helical" evidence="16">
    <location>
        <begin position="384"/>
        <end position="406"/>
    </location>
</feature>
<feature type="transmembrane region" description="Helical" evidence="16">
    <location>
        <begin position="345"/>
        <end position="364"/>
    </location>
</feature>
<feature type="domain" description="NADH:ubiquinone oxidoreductase chain 4 N-terminal" evidence="18">
    <location>
        <begin position="1"/>
        <end position="105"/>
    </location>
</feature>
<keyword evidence="14 16" id="KW-0472">Membrane</keyword>
<evidence type="ECO:0000256" key="12">
    <source>
        <dbReference type="ARBA" id="ARBA00023075"/>
    </source>
</evidence>
<keyword evidence="13 16" id="KW-0496">Mitochondrion</keyword>
<evidence type="ECO:0000256" key="11">
    <source>
        <dbReference type="ARBA" id="ARBA00023027"/>
    </source>
</evidence>
<keyword evidence="10 16" id="KW-1133">Transmembrane helix</keyword>
<accession>E7C1B5</accession>
<feature type="transmembrane region" description="Helical" evidence="16">
    <location>
        <begin position="90"/>
        <end position="107"/>
    </location>
</feature>
<dbReference type="Pfam" id="PF00361">
    <property type="entry name" value="Proton_antipo_M"/>
    <property type="match status" value="1"/>
</dbReference>
<dbReference type="PRINTS" id="PR01437">
    <property type="entry name" value="NUOXDRDTASE4"/>
</dbReference>
<protein>
    <recommendedName>
        <fullName evidence="4 16">NADH-ubiquinone oxidoreductase chain 4</fullName>
        <ecNumber evidence="3 16">7.1.1.2</ecNumber>
    </recommendedName>
</protein>
<dbReference type="GO" id="GO:0003954">
    <property type="term" value="F:NADH dehydrogenase activity"/>
    <property type="evidence" value="ECO:0007669"/>
    <property type="project" value="TreeGrafter"/>
</dbReference>
<evidence type="ECO:0000256" key="7">
    <source>
        <dbReference type="ARBA" id="ARBA00022692"/>
    </source>
</evidence>
<feature type="domain" description="NADH:quinone oxidoreductase/Mrp antiporter transmembrane" evidence="17">
    <location>
        <begin position="112"/>
        <end position="390"/>
    </location>
</feature>
<dbReference type="InterPro" id="IPR000260">
    <property type="entry name" value="NADH4_N"/>
</dbReference>
<feature type="transmembrane region" description="Helical" evidence="16">
    <location>
        <begin position="62"/>
        <end position="83"/>
    </location>
</feature>
<dbReference type="GO" id="GO:0048039">
    <property type="term" value="F:ubiquinone binding"/>
    <property type="evidence" value="ECO:0007669"/>
    <property type="project" value="TreeGrafter"/>
</dbReference>
<evidence type="ECO:0000256" key="6">
    <source>
        <dbReference type="ARBA" id="ARBA00022660"/>
    </source>
</evidence>
<dbReference type="EC" id="7.1.1.2" evidence="3 16"/>
<organism evidence="19">
    <name type="scientific">Cephalothrix sp. SCS-2010</name>
    <dbReference type="NCBI Taxonomy" id="743460"/>
    <lineage>
        <taxon>Eukaryota</taxon>
        <taxon>Metazoa</taxon>
        <taxon>Spiralia</taxon>
        <taxon>Lophotrochozoa</taxon>
        <taxon>Nemertea</taxon>
        <taxon>Palaeonemertea</taxon>
        <taxon>Archinemertea</taxon>
        <taxon>Cephalotrichidae</taxon>
        <taxon>Cephalothrix</taxon>
    </lineage>
</organism>
<evidence type="ECO:0000256" key="3">
    <source>
        <dbReference type="ARBA" id="ARBA00012944"/>
    </source>
</evidence>
<evidence type="ECO:0000256" key="2">
    <source>
        <dbReference type="ARBA" id="ARBA00009025"/>
    </source>
</evidence>
<dbReference type="PANTHER" id="PTHR43507:SF20">
    <property type="entry name" value="NADH-UBIQUINONE OXIDOREDUCTASE CHAIN 4"/>
    <property type="match status" value="1"/>
</dbReference>
<dbReference type="AlphaFoldDB" id="E7C1B5"/>
<feature type="transmembrane region" description="Helical" evidence="16">
    <location>
        <begin position="278"/>
        <end position="297"/>
    </location>
</feature>
<evidence type="ECO:0000313" key="19">
    <source>
        <dbReference type="EMBL" id="ADD62175.1"/>
    </source>
</evidence>
<feature type="transmembrane region" description="Helical" evidence="16">
    <location>
        <begin position="244"/>
        <end position="271"/>
    </location>
</feature>
<dbReference type="GeneID" id="10079963"/>
<evidence type="ECO:0000256" key="5">
    <source>
        <dbReference type="ARBA" id="ARBA00022448"/>
    </source>
</evidence>
<evidence type="ECO:0000256" key="16">
    <source>
        <dbReference type="RuleBase" id="RU003297"/>
    </source>
</evidence>
<evidence type="ECO:0000256" key="15">
    <source>
        <dbReference type="ARBA" id="ARBA00049551"/>
    </source>
</evidence>
<evidence type="ECO:0000256" key="9">
    <source>
        <dbReference type="ARBA" id="ARBA00022982"/>
    </source>
</evidence>
<proteinExistence type="inferred from homology"/>
<reference evidence="19" key="2">
    <citation type="journal article" date="2011" name="Mol. Biol. Rep.">
        <title>The mitochondrial genomes of two nemerteans, Cephalothrix sp. (Nemertea: Palaeonemertea) and Paranemertes cf. peregrina (Nemertea: Hoplonemertea).</title>
        <authorList>
            <person name="Chen H.X."/>
            <person name="Sundberg P."/>
            <person name="Wu H.Y."/>
            <person name="Sun S.C."/>
        </authorList>
    </citation>
    <scope>NUCLEOTIDE SEQUENCE</scope>
    <source>
        <strain evidence="19">Csp200703</strain>
    </source>
</reference>
<gene>
    <name evidence="19" type="primary">ND4</name>
</gene>
<comment type="function">
    <text evidence="16">Core subunit of the mitochondrial membrane respiratory chain NADH dehydrogenase (Complex I) which catalyzes electron transfer from NADH through the respiratory chain, using ubiquinone as an electron acceptor. Essential for the catalytic activity and assembly of complex I.</text>
</comment>
<reference evidence="19" key="1">
    <citation type="submission" date="2010-01" db="EMBL/GenBank/DDBJ databases">
        <authorList>
            <person name="Chen H."/>
            <person name="Sundberg P."/>
            <person name="Sun S."/>
        </authorList>
    </citation>
    <scope>NUCLEOTIDE SEQUENCE</scope>
    <source>
        <strain evidence="19">Csp200703</strain>
    </source>
</reference>
<name>E7C1B5_9BILA</name>
<evidence type="ECO:0000259" key="17">
    <source>
        <dbReference type="Pfam" id="PF00361"/>
    </source>
</evidence>
<dbReference type="GO" id="GO:0042773">
    <property type="term" value="P:ATP synthesis coupled electron transport"/>
    <property type="evidence" value="ECO:0007669"/>
    <property type="project" value="InterPro"/>
</dbReference>
<evidence type="ECO:0000256" key="13">
    <source>
        <dbReference type="ARBA" id="ARBA00023128"/>
    </source>
</evidence>
<keyword evidence="6 16" id="KW-0679">Respiratory chain</keyword>
<comment type="catalytic activity">
    <reaction evidence="15 16">
        <text>a ubiquinone + NADH + 5 H(+)(in) = a ubiquinol + NAD(+) + 4 H(+)(out)</text>
        <dbReference type="Rhea" id="RHEA:29091"/>
        <dbReference type="Rhea" id="RHEA-COMP:9565"/>
        <dbReference type="Rhea" id="RHEA-COMP:9566"/>
        <dbReference type="ChEBI" id="CHEBI:15378"/>
        <dbReference type="ChEBI" id="CHEBI:16389"/>
        <dbReference type="ChEBI" id="CHEBI:17976"/>
        <dbReference type="ChEBI" id="CHEBI:57540"/>
        <dbReference type="ChEBI" id="CHEBI:57945"/>
        <dbReference type="EC" id="7.1.1.2"/>
    </reaction>
</comment>
<dbReference type="CTD" id="4538"/>
<evidence type="ECO:0000256" key="4">
    <source>
        <dbReference type="ARBA" id="ARBA00021006"/>
    </source>
</evidence>
<dbReference type="EMBL" id="GU564482">
    <property type="protein sequence ID" value="ADD62175.1"/>
    <property type="molecule type" value="Genomic_DNA"/>
</dbReference>
<keyword evidence="7 16" id="KW-0812">Transmembrane</keyword>
<dbReference type="GO" id="GO:0031966">
    <property type="term" value="C:mitochondrial membrane"/>
    <property type="evidence" value="ECO:0007669"/>
    <property type="project" value="UniProtKB-SubCell"/>
</dbReference>
<feature type="transmembrane region" description="Helical" evidence="16">
    <location>
        <begin position="21"/>
        <end position="42"/>
    </location>
</feature>
<feature type="transmembrane region" description="Helical" evidence="16">
    <location>
        <begin position="303"/>
        <end position="324"/>
    </location>
</feature>
<feature type="transmembrane region" description="Helical" evidence="16">
    <location>
        <begin position="147"/>
        <end position="166"/>
    </location>
</feature>
<comment type="similarity">
    <text evidence="2 16">Belongs to the complex I subunit 4 family.</text>
</comment>
<feature type="transmembrane region" description="Helical" evidence="16">
    <location>
        <begin position="217"/>
        <end position="238"/>
    </location>
</feature>